<evidence type="ECO:0000256" key="3">
    <source>
        <dbReference type="ARBA" id="ARBA00022448"/>
    </source>
</evidence>
<dbReference type="EMBL" id="OENE01000023">
    <property type="protein sequence ID" value="SOU89096.1"/>
    <property type="molecule type" value="Genomic_DNA"/>
</dbReference>
<dbReference type="GO" id="GO:0015288">
    <property type="term" value="F:porin activity"/>
    <property type="evidence" value="ECO:0007669"/>
    <property type="project" value="TreeGrafter"/>
</dbReference>
<evidence type="ECO:0000256" key="2">
    <source>
        <dbReference type="ARBA" id="ARBA00007613"/>
    </source>
</evidence>
<dbReference type="GO" id="GO:0009279">
    <property type="term" value="C:cell outer membrane"/>
    <property type="evidence" value="ECO:0007669"/>
    <property type="project" value="UniProtKB-SubCell"/>
</dbReference>
<keyword evidence="7" id="KW-0998">Cell outer membrane</keyword>
<dbReference type="RefSeq" id="WP_058885944.1">
    <property type="nucleotide sequence ID" value="NZ_OENE01000023.1"/>
</dbReference>
<sequence length="444" mass="48970">MKTKIVILAALFTSIAGFSQKQWTLKQCVNHALENNITIKQNKLQIKLAEKDTEIAKGNFLPNLNGSASTNLGFGSTLHPVTRNLVSQNTFGNSYSLNTGVTIFNGFRNLNTLKQAKLGVQARKLEVAKITNDISLNVVNYYLNVLFAKENLKVAKVQSEISKNQTAQATIKFEAGAIPKTDLLNAKATAANDQQKLVLQENTLNLALLNLKQVLQVSSPNFDVAAIKIDAPSAALLYDSAQIVYSKALTNRPEIANAKLNIKNADLSIEMAKGAYLPTLTASANAATNFGHSFDLLPGQKPNTYFFKQLKDNLGYGIGLSLNVPLFNRFQTKNRVAKAAINKEQSTFNLQSKQLQLEQEITTSFLEAKAAAKTFEVAKISLEAQQEAFKNAQVGYNYGSITQFDFDQVRNRLVTAQGVMIRSKYDYVFKTKVLKFYFGEAIVD</sequence>
<dbReference type="GO" id="GO:0015562">
    <property type="term" value="F:efflux transmembrane transporter activity"/>
    <property type="evidence" value="ECO:0007669"/>
    <property type="project" value="InterPro"/>
</dbReference>
<dbReference type="Gene3D" id="1.20.1600.10">
    <property type="entry name" value="Outer membrane efflux proteins (OEP)"/>
    <property type="match status" value="1"/>
</dbReference>
<evidence type="ECO:0000256" key="5">
    <source>
        <dbReference type="ARBA" id="ARBA00022692"/>
    </source>
</evidence>
<keyword evidence="5" id="KW-0812">Transmembrane</keyword>
<comment type="similarity">
    <text evidence="2">Belongs to the outer membrane factor (OMF) (TC 1.B.17) family.</text>
</comment>
<proteinExistence type="inferred from homology"/>
<keyword evidence="6" id="KW-0472">Membrane</keyword>
<dbReference type="PANTHER" id="PTHR30026:SF20">
    <property type="entry name" value="OUTER MEMBRANE PROTEIN TOLC"/>
    <property type="match status" value="1"/>
</dbReference>
<dbReference type="InterPro" id="IPR051906">
    <property type="entry name" value="TolC-like"/>
</dbReference>
<dbReference type="SUPFAM" id="SSF56954">
    <property type="entry name" value="Outer membrane efflux proteins (OEP)"/>
    <property type="match status" value="1"/>
</dbReference>
<gene>
    <name evidence="8" type="ORF">TNO010_30072</name>
</gene>
<dbReference type="GO" id="GO:1990281">
    <property type="term" value="C:efflux pump complex"/>
    <property type="evidence" value="ECO:0007669"/>
    <property type="project" value="TreeGrafter"/>
</dbReference>
<evidence type="ECO:0000256" key="4">
    <source>
        <dbReference type="ARBA" id="ARBA00022452"/>
    </source>
</evidence>
<dbReference type="PANTHER" id="PTHR30026">
    <property type="entry name" value="OUTER MEMBRANE PROTEIN TOLC"/>
    <property type="match status" value="1"/>
</dbReference>
<comment type="subcellular location">
    <subcellularLocation>
        <location evidence="1">Cell outer membrane</location>
    </subcellularLocation>
</comment>
<evidence type="ECO:0000256" key="7">
    <source>
        <dbReference type="ARBA" id="ARBA00023237"/>
    </source>
</evidence>
<evidence type="ECO:0000256" key="1">
    <source>
        <dbReference type="ARBA" id="ARBA00004442"/>
    </source>
</evidence>
<accession>A0A2I2M9G0</accession>
<dbReference type="Proteomes" id="UP000490060">
    <property type="component" value="Unassembled WGS sequence"/>
</dbReference>
<reference evidence="8 9" key="1">
    <citation type="submission" date="2017-11" db="EMBL/GenBank/DDBJ databases">
        <authorList>
            <person name="Duchaud E."/>
        </authorList>
    </citation>
    <scope>NUCLEOTIDE SEQUENCE [LARGE SCALE GENOMIC DNA]</scope>
    <source>
        <strain evidence="8 9">TNO010</strain>
    </source>
</reference>
<protein>
    <submittedName>
        <fullName evidence="8">Transporter</fullName>
    </submittedName>
</protein>
<evidence type="ECO:0000256" key="6">
    <source>
        <dbReference type="ARBA" id="ARBA00023136"/>
    </source>
</evidence>
<dbReference type="Pfam" id="PF02321">
    <property type="entry name" value="OEP"/>
    <property type="match status" value="2"/>
</dbReference>
<evidence type="ECO:0000313" key="8">
    <source>
        <dbReference type="EMBL" id="SOU89096.1"/>
    </source>
</evidence>
<name>A0A2I2M9G0_9FLAO</name>
<organism evidence="8 9">
    <name type="scientific">Tenacibaculum finnmarkense genomovar ulcerans</name>
    <dbReference type="NCBI Taxonomy" id="2781388"/>
    <lineage>
        <taxon>Bacteria</taxon>
        <taxon>Pseudomonadati</taxon>
        <taxon>Bacteroidota</taxon>
        <taxon>Flavobacteriia</taxon>
        <taxon>Flavobacteriales</taxon>
        <taxon>Flavobacteriaceae</taxon>
        <taxon>Tenacibaculum</taxon>
        <taxon>Tenacibaculum finnmarkense</taxon>
    </lineage>
</organism>
<evidence type="ECO:0000313" key="9">
    <source>
        <dbReference type="Proteomes" id="UP000490060"/>
    </source>
</evidence>
<keyword evidence="3" id="KW-0813">Transport</keyword>
<keyword evidence="4" id="KW-1134">Transmembrane beta strand</keyword>
<dbReference type="InterPro" id="IPR003423">
    <property type="entry name" value="OMP_efflux"/>
</dbReference>
<dbReference type="AlphaFoldDB" id="A0A2I2M9G0"/>